<evidence type="ECO:0000313" key="1">
    <source>
        <dbReference type="EMBL" id="CAI0646801.1"/>
    </source>
</evidence>
<sequence>MLSNVDSSSTVVIHFGQVQDLGPAEIDKLGNRDSGSAVPATECIFLSLGQGDGPAESEPGCLQIDGAFSDGVLGRDTADRTLISKTALSSVSVLPQWMPYRQGSWIHLDASFYIPRLEESQHGFL</sequence>
<reference evidence="1" key="1">
    <citation type="submission" date="2022-08" db="EMBL/GenBank/DDBJ databases">
        <authorList>
            <person name="Giroux E."/>
            <person name="Giroux E."/>
        </authorList>
    </citation>
    <scope>NUCLEOTIDE SEQUENCE</scope>
    <source>
        <strain evidence="1">H1091258</strain>
    </source>
</reference>
<keyword evidence="2" id="KW-1185">Reference proteome</keyword>
<dbReference type="Proteomes" id="UP001152533">
    <property type="component" value="Unassembled WGS sequence"/>
</dbReference>
<name>A0A9W4WJ19_9PEZI</name>
<accession>A0A9W4WJ19</accession>
<dbReference type="EMBL" id="CAMGZC010000364">
    <property type="protein sequence ID" value="CAI0646801.1"/>
    <property type="molecule type" value="Genomic_DNA"/>
</dbReference>
<proteinExistence type="predicted"/>
<dbReference type="AlphaFoldDB" id="A0A9W4WJ19"/>
<evidence type="ECO:0000313" key="2">
    <source>
        <dbReference type="Proteomes" id="UP001152533"/>
    </source>
</evidence>
<comment type="caution">
    <text evidence="1">The sequence shown here is derived from an EMBL/GenBank/DDBJ whole genome shotgun (WGS) entry which is preliminary data.</text>
</comment>
<gene>
    <name evidence="1" type="ORF">CGXH109_LOCUS58837</name>
</gene>
<organism evidence="1 2">
    <name type="scientific">Colletotrichum noveboracense</name>
    <dbReference type="NCBI Taxonomy" id="2664923"/>
    <lineage>
        <taxon>Eukaryota</taxon>
        <taxon>Fungi</taxon>
        <taxon>Dikarya</taxon>
        <taxon>Ascomycota</taxon>
        <taxon>Pezizomycotina</taxon>
        <taxon>Sordariomycetes</taxon>
        <taxon>Hypocreomycetidae</taxon>
        <taxon>Glomerellales</taxon>
        <taxon>Glomerellaceae</taxon>
        <taxon>Colletotrichum</taxon>
        <taxon>Colletotrichum gloeosporioides species complex</taxon>
    </lineage>
</organism>
<protein>
    <submittedName>
        <fullName evidence="1">Uncharacterized protein</fullName>
    </submittedName>
</protein>